<evidence type="ECO:0000313" key="2">
    <source>
        <dbReference type="EMBL" id="KAF1977485.1"/>
    </source>
</evidence>
<keyword evidence="1" id="KW-0472">Membrane</keyword>
<organism evidence="2 3">
    <name type="scientific">Bimuria novae-zelandiae CBS 107.79</name>
    <dbReference type="NCBI Taxonomy" id="1447943"/>
    <lineage>
        <taxon>Eukaryota</taxon>
        <taxon>Fungi</taxon>
        <taxon>Dikarya</taxon>
        <taxon>Ascomycota</taxon>
        <taxon>Pezizomycotina</taxon>
        <taxon>Dothideomycetes</taxon>
        <taxon>Pleosporomycetidae</taxon>
        <taxon>Pleosporales</taxon>
        <taxon>Massarineae</taxon>
        <taxon>Didymosphaeriaceae</taxon>
        <taxon>Bimuria</taxon>
    </lineage>
</organism>
<name>A0A6A5VKM3_9PLEO</name>
<gene>
    <name evidence="2" type="ORF">BU23DRAFT_297823</name>
</gene>
<dbReference type="AlphaFoldDB" id="A0A6A5VKM3"/>
<proteinExistence type="predicted"/>
<sequence>MYYSDGFSSLLCSIVSPYIPSSAFPEDAEQDVEKGTCGLFCIIAWVGVCMYMGMVYQSVYRLLCCLYNVCAYMARCGLGCMLRRRNEAHTRVTLGSD</sequence>
<evidence type="ECO:0000256" key="1">
    <source>
        <dbReference type="SAM" id="Phobius"/>
    </source>
</evidence>
<dbReference type="Proteomes" id="UP000800036">
    <property type="component" value="Unassembled WGS sequence"/>
</dbReference>
<feature type="transmembrane region" description="Helical" evidence="1">
    <location>
        <begin position="36"/>
        <end position="54"/>
    </location>
</feature>
<keyword evidence="3" id="KW-1185">Reference proteome</keyword>
<reference evidence="2" key="1">
    <citation type="journal article" date="2020" name="Stud. Mycol.">
        <title>101 Dothideomycetes genomes: a test case for predicting lifestyles and emergence of pathogens.</title>
        <authorList>
            <person name="Haridas S."/>
            <person name="Albert R."/>
            <person name="Binder M."/>
            <person name="Bloem J."/>
            <person name="Labutti K."/>
            <person name="Salamov A."/>
            <person name="Andreopoulos B."/>
            <person name="Baker S."/>
            <person name="Barry K."/>
            <person name="Bills G."/>
            <person name="Bluhm B."/>
            <person name="Cannon C."/>
            <person name="Castanera R."/>
            <person name="Culley D."/>
            <person name="Daum C."/>
            <person name="Ezra D."/>
            <person name="Gonzalez J."/>
            <person name="Henrissat B."/>
            <person name="Kuo A."/>
            <person name="Liang C."/>
            <person name="Lipzen A."/>
            <person name="Lutzoni F."/>
            <person name="Magnuson J."/>
            <person name="Mondo S."/>
            <person name="Nolan M."/>
            <person name="Ohm R."/>
            <person name="Pangilinan J."/>
            <person name="Park H.-J."/>
            <person name="Ramirez L."/>
            <person name="Alfaro M."/>
            <person name="Sun H."/>
            <person name="Tritt A."/>
            <person name="Yoshinaga Y."/>
            <person name="Zwiers L.-H."/>
            <person name="Turgeon B."/>
            <person name="Goodwin S."/>
            <person name="Spatafora J."/>
            <person name="Crous P."/>
            <person name="Grigoriev I."/>
        </authorList>
    </citation>
    <scope>NUCLEOTIDE SEQUENCE</scope>
    <source>
        <strain evidence="2">CBS 107.79</strain>
    </source>
</reference>
<evidence type="ECO:0000313" key="3">
    <source>
        <dbReference type="Proteomes" id="UP000800036"/>
    </source>
</evidence>
<keyword evidence="1" id="KW-0812">Transmembrane</keyword>
<dbReference type="EMBL" id="ML976663">
    <property type="protein sequence ID" value="KAF1977485.1"/>
    <property type="molecule type" value="Genomic_DNA"/>
</dbReference>
<keyword evidence="1" id="KW-1133">Transmembrane helix</keyword>
<accession>A0A6A5VKM3</accession>
<protein>
    <submittedName>
        <fullName evidence="2">Uncharacterized protein</fullName>
    </submittedName>
</protein>